<comment type="caution">
    <text evidence="1">The sequence shown here is derived from an EMBL/GenBank/DDBJ whole genome shotgun (WGS) entry which is preliminary data.</text>
</comment>
<sequence>MLSGGAAVAPDAYEVHQMTLSHSHRGHNVSHGAHNMMVPMVAALANQKLLRIRDSSVMVIGFWLWLGFRCGRVLVVEGRGGEDSDGGGDVVVESLLWCRFFYCSFIALMDETTVRLWLKDHQDAAEKLMRQQAKAFQLQLDTLRVELQATRGLFQNRHGGGGDQLLSRSMRLDVLMFSGDDPKRWIFAITKSTKALSKLLQLGAVEDYQWEFEKLMNRVTDIQESLLISFYISRLKLNLQHELLVSRPTTLRDAFSLARVIEARFEATAKKEKEHIVRKKPYAILPLQSELASLKIKGSLNADEYIGVDEKSVEEVVGGGEAFGVGEDDDSGNAATDEGDDAVESGGISILNSPIGHGSPRSSQLLRTIGTTDVQVLIDKGVDKEFQYYVYTLHVLIMFLNSLNDNDIKKKKIEAAI</sequence>
<organism evidence="1">
    <name type="scientific">Tanacetum cinerariifolium</name>
    <name type="common">Dalmatian daisy</name>
    <name type="synonym">Chrysanthemum cinerariifolium</name>
    <dbReference type="NCBI Taxonomy" id="118510"/>
    <lineage>
        <taxon>Eukaryota</taxon>
        <taxon>Viridiplantae</taxon>
        <taxon>Streptophyta</taxon>
        <taxon>Embryophyta</taxon>
        <taxon>Tracheophyta</taxon>
        <taxon>Spermatophyta</taxon>
        <taxon>Magnoliopsida</taxon>
        <taxon>eudicotyledons</taxon>
        <taxon>Gunneridae</taxon>
        <taxon>Pentapetalae</taxon>
        <taxon>asterids</taxon>
        <taxon>campanulids</taxon>
        <taxon>Asterales</taxon>
        <taxon>Asteraceae</taxon>
        <taxon>Asteroideae</taxon>
        <taxon>Anthemideae</taxon>
        <taxon>Anthemidinae</taxon>
        <taxon>Tanacetum</taxon>
    </lineage>
</organism>
<proteinExistence type="predicted"/>
<dbReference type="EMBL" id="BKCJ010138545">
    <property type="protein sequence ID" value="GEX91305.1"/>
    <property type="molecule type" value="Genomic_DNA"/>
</dbReference>
<reference evidence="1" key="1">
    <citation type="journal article" date="2019" name="Sci. Rep.">
        <title>Draft genome of Tanacetum cinerariifolium, the natural source of mosquito coil.</title>
        <authorList>
            <person name="Yamashiro T."/>
            <person name="Shiraishi A."/>
            <person name="Satake H."/>
            <person name="Nakayama K."/>
        </authorList>
    </citation>
    <scope>NUCLEOTIDE SEQUENCE</scope>
</reference>
<gene>
    <name evidence="1" type="ORF">Tci_363280</name>
</gene>
<name>A0A699HJC2_TANCI</name>
<evidence type="ECO:0000313" key="1">
    <source>
        <dbReference type="EMBL" id="GEX91305.1"/>
    </source>
</evidence>
<accession>A0A699HJC2</accession>
<dbReference type="AlphaFoldDB" id="A0A699HJC2"/>
<protein>
    <submittedName>
        <fullName evidence="1">Uncharacterized protein</fullName>
    </submittedName>
</protein>